<keyword evidence="2" id="KW-1133">Transmembrane helix</keyword>
<dbReference type="PANTHER" id="PTHR24301">
    <property type="entry name" value="THROMBOXANE-A SYNTHASE"/>
    <property type="match status" value="1"/>
</dbReference>
<dbReference type="InterPro" id="IPR002401">
    <property type="entry name" value="Cyt_P450_E_grp-I"/>
</dbReference>
<organism evidence="3 4">
    <name type="scientific">Coccomyxa subellipsoidea</name>
    <dbReference type="NCBI Taxonomy" id="248742"/>
    <lineage>
        <taxon>Eukaryota</taxon>
        <taxon>Viridiplantae</taxon>
        <taxon>Chlorophyta</taxon>
        <taxon>core chlorophytes</taxon>
        <taxon>Trebouxiophyceae</taxon>
        <taxon>Trebouxiophyceae incertae sedis</taxon>
        <taxon>Coccomyxaceae</taxon>
        <taxon>Coccomyxa</taxon>
    </lineage>
</organism>
<keyword evidence="1" id="KW-0408">Iron</keyword>
<evidence type="ECO:0008006" key="5">
    <source>
        <dbReference type="Google" id="ProtNLM"/>
    </source>
</evidence>
<dbReference type="EMBL" id="JALJOT010000003">
    <property type="protein sequence ID" value="KAK9916306.1"/>
    <property type="molecule type" value="Genomic_DNA"/>
</dbReference>
<proteinExistence type="inferred from homology"/>
<name>A0ABR2YX93_9CHLO</name>
<keyword evidence="1" id="KW-0503">Monooxygenase</keyword>
<keyword evidence="1" id="KW-0479">Metal-binding</keyword>
<sequence>MGATDVLSGISSWQILLIVFVSSIILYGFRPFYRWPLRHIPGRTPKWFWGNLMELRAGGPVQTHAKWAQEYGPVYTSFGGTRPFVFTDQPDLVRQVLLQHSSRPMFPTIWQGKEREFDKASILAVRGDKHKSVRSAWQPMFFTGSLESYSALMNEATDVLLLKLAAAAKKNRVVDLYKLIGCMTLQVVGTTAFGVEFNAQELDSADNKLGKEEQQAAQRLRDAVAYIFTVSVFAFSAYSPFIFLFPFMAPLLRVVAGVFPDRGLLKMKRSREIVIDEVAALIRKRRLALNEEADGGKQDGGEGLREDTLQVRTGVAPGSFLDLLMSAKDRTTGRAFTDLELANQAFIMMLAGYETTAAALSFTLYLLAANPDKQQLLVEDVDGFGRDRVPGLEDLERLPFLDACLKEGLRLYPPAPTHIREAARDTEIGGYRVRKGQWLGCAVYSMHRNPKYWKDPERFLPERFIEGAEEHEEGVYKKWLPFGDGVRACIGARFALMEAKVTLVRLYQRFTFELEAGQVPLKIRNNITISPEHGVLVRAIPRPPTLQREP</sequence>
<dbReference type="Pfam" id="PF00067">
    <property type="entry name" value="p450"/>
    <property type="match status" value="1"/>
</dbReference>
<dbReference type="InterPro" id="IPR036396">
    <property type="entry name" value="Cyt_P450_sf"/>
</dbReference>
<accession>A0ABR2YX93</accession>
<dbReference type="InterPro" id="IPR001128">
    <property type="entry name" value="Cyt_P450"/>
</dbReference>
<comment type="similarity">
    <text evidence="1">Belongs to the cytochrome P450 family.</text>
</comment>
<reference evidence="3 4" key="1">
    <citation type="journal article" date="2024" name="Nat. Commun.">
        <title>Phylogenomics reveals the evolutionary origins of lichenization in chlorophyte algae.</title>
        <authorList>
            <person name="Puginier C."/>
            <person name="Libourel C."/>
            <person name="Otte J."/>
            <person name="Skaloud P."/>
            <person name="Haon M."/>
            <person name="Grisel S."/>
            <person name="Petersen M."/>
            <person name="Berrin J.G."/>
            <person name="Delaux P.M."/>
            <person name="Dal Grande F."/>
            <person name="Keller J."/>
        </authorList>
    </citation>
    <scope>NUCLEOTIDE SEQUENCE [LARGE SCALE GENOMIC DNA]</scope>
    <source>
        <strain evidence="3 4">SAG 216-7</strain>
    </source>
</reference>
<evidence type="ECO:0000256" key="2">
    <source>
        <dbReference type="SAM" id="Phobius"/>
    </source>
</evidence>
<feature type="transmembrane region" description="Helical" evidence="2">
    <location>
        <begin position="223"/>
        <end position="245"/>
    </location>
</feature>
<dbReference type="Gene3D" id="1.10.630.10">
    <property type="entry name" value="Cytochrome P450"/>
    <property type="match status" value="1"/>
</dbReference>
<dbReference type="SUPFAM" id="SSF48264">
    <property type="entry name" value="Cytochrome P450"/>
    <property type="match status" value="1"/>
</dbReference>
<dbReference type="PROSITE" id="PS00086">
    <property type="entry name" value="CYTOCHROME_P450"/>
    <property type="match status" value="1"/>
</dbReference>
<feature type="transmembrane region" description="Helical" evidence="2">
    <location>
        <begin position="6"/>
        <end position="29"/>
    </location>
</feature>
<dbReference type="PANTHER" id="PTHR24301:SF2">
    <property type="entry name" value="THROMBOXANE-A SYNTHASE"/>
    <property type="match status" value="1"/>
</dbReference>
<gene>
    <name evidence="3" type="ORF">WJX75_001060</name>
</gene>
<keyword evidence="1" id="KW-0349">Heme</keyword>
<keyword evidence="2" id="KW-0812">Transmembrane</keyword>
<comment type="caution">
    <text evidence="3">The sequence shown here is derived from an EMBL/GenBank/DDBJ whole genome shotgun (WGS) entry which is preliminary data.</text>
</comment>
<dbReference type="Proteomes" id="UP001491310">
    <property type="component" value="Unassembled WGS sequence"/>
</dbReference>
<keyword evidence="2" id="KW-0472">Membrane</keyword>
<keyword evidence="4" id="KW-1185">Reference proteome</keyword>
<protein>
    <recommendedName>
        <fullName evidence="5">Cytochrome P450</fullName>
    </recommendedName>
</protein>
<dbReference type="InterPro" id="IPR017972">
    <property type="entry name" value="Cyt_P450_CS"/>
</dbReference>
<evidence type="ECO:0000256" key="1">
    <source>
        <dbReference type="RuleBase" id="RU000461"/>
    </source>
</evidence>
<evidence type="ECO:0000313" key="3">
    <source>
        <dbReference type="EMBL" id="KAK9916306.1"/>
    </source>
</evidence>
<dbReference type="PRINTS" id="PR00385">
    <property type="entry name" value="P450"/>
</dbReference>
<dbReference type="PRINTS" id="PR00463">
    <property type="entry name" value="EP450I"/>
</dbReference>
<keyword evidence="1" id="KW-0560">Oxidoreductase</keyword>
<evidence type="ECO:0000313" key="4">
    <source>
        <dbReference type="Proteomes" id="UP001491310"/>
    </source>
</evidence>